<sequence length="104" mass="11690">MFKEPQVRRPDMATELFKSIDSTDREVLEGPFSEEEVTIALAKLGGDKAPGPKGFSLAFWKSCSPTMGREVMQLFKEFHLQNSMTRSLNATFLVLLPKKEGHVT</sequence>
<evidence type="ECO:0000313" key="1">
    <source>
        <dbReference type="EMBL" id="RVW33378.1"/>
    </source>
</evidence>
<accession>A0A438DD68</accession>
<evidence type="ECO:0000313" key="2">
    <source>
        <dbReference type="Proteomes" id="UP000288805"/>
    </source>
</evidence>
<name>A0A438DD68_VITVI</name>
<evidence type="ECO:0008006" key="3">
    <source>
        <dbReference type="Google" id="ProtNLM"/>
    </source>
</evidence>
<reference evidence="1 2" key="1">
    <citation type="journal article" date="2018" name="PLoS Genet.">
        <title>Population sequencing reveals clonal diversity and ancestral inbreeding in the grapevine cultivar Chardonnay.</title>
        <authorList>
            <person name="Roach M.J."/>
            <person name="Johnson D.L."/>
            <person name="Bohlmann J."/>
            <person name="van Vuuren H.J."/>
            <person name="Jones S.J."/>
            <person name="Pretorius I.S."/>
            <person name="Schmidt S.A."/>
            <person name="Borneman A.R."/>
        </authorList>
    </citation>
    <scope>NUCLEOTIDE SEQUENCE [LARGE SCALE GENOMIC DNA]</scope>
    <source>
        <strain evidence="2">cv. Chardonnay</strain>
        <tissue evidence="1">Leaf</tissue>
    </source>
</reference>
<dbReference type="AlphaFoldDB" id="A0A438DD68"/>
<comment type="caution">
    <text evidence="1">The sequence shown here is derived from an EMBL/GenBank/DDBJ whole genome shotgun (WGS) entry which is preliminary data.</text>
</comment>
<protein>
    <recommendedName>
        <fullName evidence="3">Reverse transcriptase domain-containing protein</fullName>
    </recommendedName>
</protein>
<dbReference type="Proteomes" id="UP000288805">
    <property type="component" value="Unassembled WGS sequence"/>
</dbReference>
<dbReference type="EMBL" id="QGNW01001680">
    <property type="protein sequence ID" value="RVW33378.1"/>
    <property type="molecule type" value="Genomic_DNA"/>
</dbReference>
<organism evidence="1 2">
    <name type="scientific">Vitis vinifera</name>
    <name type="common">Grape</name>
    <dbReference type="NCBI Taxonomy" id="29760"/>
    <lineage>
        <taxon>Eukaryota</taxon>
        <taxon>Viridiplantae</taxon>
        <taxon>Streptophyta</taxon>
        <taxon>Embryophyta</taxon>
        <taxon>Tracheophyta</taxon>
        <taxon>Spermatophyta</taxon>
        <taxon>Magnoliopsida</taxon>
        <taxon>eudicotyledons</taxon>
        <taxon>Gunneridae</taxon>
        <taxon>Pentapetalae</taxon>
        <taxon>rosids</taxon>
        <taxon>Vitales</taxon>
        <taxon>Vitaceae</taxon>
        <taxon>Viteae</taxon>
        <taxon>Vitis</taxon>
    </lineage>
</organism>
<gene>
    <name evidence="1" type="ORF">CK203_094235</name>
</gene>
<proteinExistence type="predicted"/>